<evidence type="ECO:0000313" key="2">
    <source>
        <dbReference type="Proteomes" id="UP000469215"/>
    </source>
</evidence>
<evidence type="ECO:0000313" key="1">
    <source>
        <dbReference type="EMBL" id="MYM20470.1"/>
    </source>
</evidence>
<comment type="caution">
    <text evidence="1">The sequence shown here is derived from an EMBL/GenBank/DDBJ whole genome shotgun (WGS) entry which is preliminary data.</text>
</comment>
<dbReference type="AlphaFoldDB" id="A0A6N9H8Q6"/>
<dbReference type="Proteomes" id="UP000469215">
    <property type="component" value="Unassembled WGS sequence"/>
</dbReference>
<organism evidence="1 2">
    <name type="scientific">Brevibacterium rongguiense</name>
    <dbReference type="NCBI Taxonomy" id="2695267"/>
    <lineage>
        <taxon>Bacteria</taxon>
        <taxon>Bacillati</taxon>
        <taxon>Actinomycetota</taxon>
        <taxon>Actinomycetes</taxon>
        <taxon>Micrococcales</taxon>
        <taxon>Brevibacteriaceae</taxon>
        <taxon>Brevibacterium</taxon>
    </lineage>
</organism>
<accession>A0A6N9H8Q6</accession>
<keyword evidence="2" id="KW-1185">Reference proteome</keyword>
<gene>
    <name evidence="1" type="ORF">GSY69_10965</name>
</gene>
<dbReference type="RefSeq" id="WP_160953886.1">
    <property type="nucleotide sequence ID" value="NZ_WWEQ01000054.1"/>
</dbReference>
<proteinExistence type="predicted"/>
<reference evidence="1 2" key="1">
    <citation type="submission" date="2020-01" db="EMBL/GenBank/DDBJ databases">
        <authorList>
            <person name="Deng T."/>
        </authorList>
    </citation>
    <scope>NUCLEOTIDE SEQUENCE [LARGE SCALE GENOMIC DNA]</scope>
    <source>
        <strain evidence="1 2">5221</strain>
    </source>
</reference>
<sequence length="89" mass="9827">MNTNPTGKLYRCNAPTAKYDVEFHATGCAHTRSTHYRAPHVDIVCTVPVTTTTSVWDEYNGELECGEPIAVFPCTGLVTQVQELTDRPV</sequence>
<name>A0A6N9H8Q6_9MICO</name>
<dbReference type="EMBL" id="WWEQ01000054">
    <property type="protein sequence ID" value="MYM20470.1"/>
    <property type="molecule type" value="Genomic_DNA"/>
</dbReference>
<protein>
    <submittedName>
        <fullName evidence="1">Uncharacterized protein</fullName>
    </submittedName>
</protein>